<keyword evidence="12" id="KW-0902">Two-component regulatory system</keyword>
<evidence type="ECO:0000256" key="8">
    <source>
        <dbReference type="ARBA" id="ARBA00022741"/>
    </source>
</evidence>
<dbReference type="Gene3D" id="3.40.50.2300">
    <property type="match status" value="2"/>
</dbReference>
<dbReference type="SUPFAM" id="SSF52172">
    <property type="entry name" value="CheY-like"/>
    <property type="match status" value="2"/>
</dbReference>
<evidence type="ECO:0000256" key="16">
    <source>
        <dbReference type="PROSITE-ProRule" id="PRU00110"/>
    </source>
</evidence>
<dbReference type="InterPro" id="IPR003594">
    <property type="entry name" value="HATPase_dom"/>
</dbReference>
<dbReference type="InterPro" id="IPR003661">
    <property type="entry name" value="HisK_dim/P_dom"/>
</dbReference>
<dbReference type="CDD" id="cd00082">
    <property type="entry name" value="HisKA"/>
    <property type="match status" value="1"/>
</dbReference>
<evidence type="ECO:0000256" key="15">
    <source>
        <dbReference type="ARBA" id="ARBA00068150"/>
    </source>
</evidence>
<keyword evidence="11 19" id="KW-1133">Transmembrane helix</keyword>
<dbReference type="PRINTS" id="PR00344">
    <property type="entry name" value="BCTRLSENSOR"/>
</dbReference>
<dbReference type="CDD" id="cd17546">
    <property type="entry name" value="REC_hyHK_CKI1_RcsC-like"/>
    <property type="match status" value="1"/>
</dbReference>
<keyword evidence="9" id="KW-0418">Kinase</keyword>
<feature type="domain" description="Response regulatory" evidence="21">
    <location>
        <begin position="501"/>
        <end position="619"/>
    </location>
</feature>
<dbReference type="Pfam" id="PF01627">
    <property type="entry name" value="Hpt"/>
    <property type="match status" value="1"/>
</dbReference>
<dbReference type="InterPro" id="IPR004358">
    <property type="entry name" value="Sig_transdc_His_kin-like_C"/>
</dbReference>
<dbReference type="Pfam" id="PF00072">
    <property type="entry name" value="Response_reg"/>
    <property type="match status" value="2"/>
</dbReference>
<proteinExistence type="predicted"/>
<evidence type="ECO:0000256" key="9">
    <source>
        <dbReference type="ARBA" id="ARBA00022777"/>
    </source>
</evidence>
<dbReference type="PROSITE" id="PS50110">
    <property type="entry name" value="RESPONSE_REGULATORY"/>
    <property type="match status" value="2"/>
</dbReference>
<dbReference type="Pfam" id="PF17152">
    <property type="entry name" value="CHASE8"/>
    <property type="match status" value="1"/>
</dbReference>
<feature type="modified residue" description="4-aspartylphosphate" evidence="17">
    <location>
        <position position="697"/>
    </location>
</feature>
<dbReference type="Proteomes" id="UP000001036">
    <property type="component" value="Chromosome"/>
</dbReference>
<dbReference type="InterPro" id="IPR011006">
    <property type="entry name" value="CheY-like_superfamily"/>
</dbReference>
<feature type="transmembrane region" description="Helical" evidence="19">
    <location>
        <begin position="145"/>
        <end position="167"/>
    </location>
</feature>
<dbReference type="AlphaFoldDB" id="B3PKJ3"/>
<dbReference type="FunFam" id="1.10.287.130:FF:000002">
    <property type="entry name" value="Two-component osmosensing histidine kinase"/>
    <property type="match status" value="1"/>
</dbReference>
<dbReference type="InterPro" id="IPR036097">
    <property type="entry name" value="HisK_dim/P_sf"/>
</dbReference>
<dbReference type="EMBL" id="CP000934">
    <property type="protein sequence ID" value="ACE85520.1"/>
    <property type="molecule type" value="Genomic_DNA"/>
</dbReference>
<dbReference type="Gene3D" id="6.10.340.10">
    <property type="match status" value="1"/>
</dbReference>
<evidence type="ECO:0000259" key="21">
    <source>
        <dbReference type="PROSITE" id="PS50110"/>
    </source>
</evidence>
<dbReference type="Pfam" id="PF02518">
    <property type="entry name" value="HATPase_c"/>
    <property type="match status" value="1"/>
</dbReference>
<dbReference type="InterPro" id="IPR036890">
    <property type="entry name" value="HATPase_C_sf"/>
</dbReference>
<evidence type="ECO:0000256" key="18">
    <source>
        <dbReference type="SAM" id="Coils"/>
    </source>
</evidence>
<dbReference type="KEGG" id="cja:CJA_2461"/>
<evidence type="ECO:0000256" key="13">
    <source>
        <dbReference type="ARBA" id="ARBA00023136"/>
    </source>
</evidence>
<dbReference type="Pfam" id="PF00512">
    <property type="entry name" value="HisKA"/>
    <property type="match status" value="1"/>
</dbReference>
<evidence type="ECO:0000259" key="23">
    <source>
        <dbReference type="PROSITE" id="PS50894"/>
    </source>
</evidence>
<dbReference type="SUPFAM" id="SSF47226">
    <property type="entry name" value="Histidine-containing phosphotransfer domain, HPT domain"/>
    <property type="match status" value="1"/>
</dbReference>
<dbReference type="CDD" id="cd16922">
    <property type="entry name" value="HATPase_EvgS-ArcB-TorS-like"/>
    <property type="match status" value="1"/>
</dbReference>
<dbReference type="PROSITE" id="PS50894">
    <property type="entry name" value="HPT"/>
    <property type="match status" value="1"/>
</dbReference>
<gene>
    <name evidence="24" type="ordered locus">CJA_2461</name>
</gene>
<dbReference type="STRING" id="498211.CJA_2461"/>
<feature type="domain" description="HAMP" evidence="22">
    <location>
        <begin position="168"/>
        <end position="224"/>
    </location>
</feature>
<feature type="domain" description="Histidine kinase" evidence="20">
    <location>
        <begin position="264"/>
        <end position="484"/>
    </location>
</feature>
<feature type="domain" description="HPt" evidence="23">
    <location>
        <begin position="816"/>
        <end position="912"/>
    </location>
</feature>
<dbReference type="Gene3D" id="1.10.287.130">
    <property type="match status" value="1"/>
</dbReference>
<dbReference type="InterPro" id="IPR033417">
    <property type="entry name" value="CHASE8"/>
</dbReference>
<dbReference type="CDD" id="cd06225">
    <property type="entry name" value="HAMP"/>
    <property type="match status" value="1"/>
</dbReference>
<dbReference type="FunFam" id="3.30.565.10:FF:000010">
    <property type="entry name" value="Sensor histidine kinase RcsC"/>
    <property type="match status" value="1"/>
</dbReference>
<dbReference type="InterPro" id="IPR008207">
    <property type="entry name" value="Sig_transdc_His_kin_Hpt_dom"/>
</dbReference>
<dbReference type="SUPFAM" id="SSF47384">
    <property type="entry name" value="Homodimeric domain of signal transducing histidine kinase"/>
    <property type="match status" value="1"/>
</dbReference>
<evidence type="ECO:0000256" key="2">
    <source>
        <dbReference type="ARBA" id="ARBA00004651"/>
    </source>
</evidence>
<evidence type="ECO:0000256" key="12">
    <source>
        <dbReference type="ARBA" id="ARBA00023012"/>
    </source>
</evidence>
<comment type="catalytic activity">
    <reaction evidence="1">
        <text>ATP + protein L-histidine = ADP + protein N-phospho-L-histidine.</text>
        <dbReference type="EC" id="2.7.13.3"/>
    </reaction>
</comment>
<dbReference type="PROSITE" id="PS50885">
    <property type="entry name" value="HAMP"/>
    <property type="match status" value="1"/>
</dbReference>
<evidence type="ECO:0000313" key="24">
    <source>
        <dbReference type="EMBL" id="ACE85520.1"/>
    </source>
</evidence>
<keyword evidence="8" id="KW-0547">Nucleotide-binding</keyword>
<feature type="coiled-coil region" evidence="18">
    <location>
        <begin position="216"/>
        <end position="243"/>
    </location>
</feature>
<dbReference type="CDD" id="cd00088">
    <property type="entry name" value="HPT"/>
    <property type="match status" value="1"/>
</dbReference>
<keyword evidence="7 19" id="KW-0812">Transmembrane</keyword>
<keyword evidence="6" id="KW-0808">Transferase</keyword>
<dbReference type="OrthoDB" id="6187449at2"/>
<dbReference type="GO" id="GO:0005524">
    <property type="term" value="F:ATP binding"/>
    <property type="evidence" value="ECO:0007669"/>
    <property type="project" value="UniProtKB-KW"/>
</dbReference>
<evidence type="ECO:0000256" key="6">
    <source>
        <dbReference type="ARBA" id="ARBA00022679"/>
    </source>
</evidence>
<dbReference type="Gene3D" id="3.30.565.10">
    <property type="entry name" value="Histidine kinase-like ATPase, C-terminal domain"/>
    <property type="match status" value="1"/>
</dbReference>
<evidence type="ECO:0000256" key="4">
    <source>
        <dbReference type="ARBA" id="ARBA00022475"/>
    </source>
</evidence>
<name>B3PKJ3_CELJU</name>
<dbReference type="SMART" id="SM00388">
    <property type="entry name" value="HisKA"/>
    <property type="match status" value="1"/>
</dbReference>
<evidence type="ECO:0000256" key="17">
    <source>
        <dbReference type="PROSITE-ProRule" id="PRU00169"/>
    </source>
</evidence>
<dbReference type="InterPro" id="IPR001789">
    <property type="entry name" value="Sig_transdc_resp-reg_receiver"/>
</dbReference>
<evidence type="ECO:0000259" key="22">
    <source>
        <dbReference type="PROSITE" id="PS50885"/>
    </source>
</evidence>
<dbReference type="HOGENOM" id="CLU_000445_104_15_6"/>
<dbReference type="eggNOG" id="COG2198">
    <property type="taxonomic scope" value="Bacteria"/>
</dbReference>
<dbReference type="InterPro" id="IPR005467">
    <property type="entry name" value="His_kinase_dom"/>
</dbReference>
<feature type="domain" description="Response regulatory" evidence="21">
    <location>
        <begin position="648"/>
        <end position="767"/>
    </location>
</feature>
<evidence type="ECO:0000256" key="1">
    <source>
        <dbReference type="ARBA" id="ARBA00000085"/>
    </source>
</evidence>
<comment type="subcellular location">
    <subcellularLocation>
        <location evidence="2">Cell membrane</location>
        <topology evidence="2">Multi-pass membrane protein</topology>
    </subcellularLocation>
</comment>
<dbReference type="Gene3D" id="1.20.120.160">
    <property type="entry name" value="HPT domain"/>
    <property type="match status" value="1"/>
</dbReference>
<dbReference type="GO" id="GO:0005886">
    <property type="term" value="C:plasma membrane"/>
    <property type="evidence" value="ECO:0007669"/>
    <property type="project" value="UniProtKB-SubCell"/>
</dbReference>
<feature type="modified residue" description="Phosphohistidine" evidence="16">
    <location>
        <position position="855"/>
    </location>
</feature>
<keyword evidence="18" id="KW-0175">Coiled coil</keyword>
<evidence type="ECO:0000259" key="20">
    <source>
        <dbReference type="PROSITE" id="PS50109"/>
    </source>
</evidence>
<evidence type="ECO:0000256" key="7">
    <source>
        <dbReference type="ARBA" id="ARBA00022692"/>
    </source>
</evidence>
<sequence>MVSMSINKPLSRKIGLLTMLVCSLAVLIAASIGVWQQYRMACDQALNQLHILAQATAYNLAAPGMFGDRQAAHNALDALSAASQIVSAHMQLSDGTLLAKYQGPNASSSVDERIRVPVLWDQETIGHLELNADLGYLRHQLYQQIGFTLLTVLVAVALAGALARYLINRVTRPLQDLSELAEQIGSGNQGNYQLRARSLDGDDEVAHLTIRFNAMLDRLQSQDQQLREQHDELELRVEERTAQWRQATASAEAASQAKSQFLAVMSHEIRTPLNGILGMTNLLLETELTPKQKRFARVARRSGEDLLLIINDILDFSKVEAGKLELEIHPFQLNLLVEDLAERYAPIAHAKGLELLCNTPLPPLSAEGDAARLAQVLTNLLSNAIKFTERGEVTLEVKLLLREDNLLHLHFGVRDTGIGIRVEQAERLFNAFTQADSSMTRRYGGTGLGLAISQCLVELMGGHIALESEPGKGSYFYFELRLPAVADTRNLQVMEGFSELRVLVVDDNQANREILEYWLKSWGISPLLVSSAPEAIGALHQQRLQGTPVDVLLTDWMMPGMDGGQLIDAIRADTHFDKLAIVVLSSAGMAGNRLADARIPTLLKPVRQSELHNLLLALVTGDESARQVRNLVQAANTSQASPGKLDGKVLLAEDNPVNQEVASAMLQTLGINARLAHNGQEAFTRLQEESFDLVLMDCQMPIMDGFEATARWRRYEQEQGLTPLPVIALTANAIVGDRERCLERGMSDYLSKPFSTEQLYDVLARWLPTRDQHYLQDSIVPPLTENSNVTDPQTTTLDFSPLALDIQVLEQLNSLRDGLLPRVIQLFRASSPELLVSMEDALSNSDTDRLYKIAHSFKNSAANLGIVALADHCRQLEAQGRQGDLRGAGERLETIRRLYELALVRLSDFEAEGYKP</sequence>
<dbReference type="eggNOG" id="COG3850">
    <property type="taxonomic scope" value="Bacteria"/>
</dbReference>
<evidence type="ECO:0000256" key="3">
    <source>
        <dbReference type="ARBA" id="ARBA00012438"/>
    </source>
</evidence>
<dbReference type="eggNOG" id="COG0784">
    <property type="taxonomic scope" value="Bacteria"/>
</dbReference>
<keyword evidence="4" id="KW-1003">Cell membrane</keyword>
<keyword evidence="13 19" id="KW-0472">Membrane</keyword>
<accession>B3PKJ3</accession>
<dbReference type="InterPro" id="IPR003660">
    <property type="entry name" value="HAMP_dom"/>
</dbReference>
<evidence type="ECO:0000256" key="14">
    <source>
        <dbReference type="ARBA" id="ARBA00064003"/>
    </source>
</evidence>
<evidence type="ECO:0000256" key="5">
    <source>
        <dbReference type="ARBA" id="ARBA00022553"/>
    </source>
</evidence>
<dbReference type="InterPro" id="IPR036641">
    <property type="entry name" value="HPT_dom_sf"/>
</dbReference>
<dbReference type="GO" id="GO:0000155">
    <property type="term" value="F:phosphorelay sensor kinase activity"/>
    <property type="evidence" value="ECO:0007669"/>
    <property type="project" value="InterPro"/>
</dbReference>
<dbReference type="PANTHER" id="PTHR45339:SF1">
    <property type="entry name" value="HYBRID SIGNAL TRANSDUCTION HISTIDINE KINASE J"/>
    <property type="match status" value="1"/>
</dbReference>
<dbReference type="PROSITE" id="PS50109">
    <property type="entry name" value="HIS_KIN"/>
    <property type="match status" value="1"/>
</dbReference>
<dbReference type="SUPFAM" id="SSF158472">
    <property type="entry name" value="HAMP domain-like"/>
    <property type="match status" value="1"/>
</dbReference>
<dbReference type="eggNOG" id="COG5002">
    <property type="taxonomic scope" value="Bacteria"/>
</dbReference>
<feature type="transmembrane region" description="Helical" evidence="19">
    <location>
        <begin position="14"/>
        <end position="35"/>
    </location>
</feature>
<dbReference type="SMART" id="SM00304">
    <property type="entry name" value="HAMP"/>
    <property type="match status" value="1"/>
</dbReference>
<keyword evidence="10" id="KW-0067">ATP-binding</keyword>
<protein>
    <recommendedName>
        <fullName evidence="15">Sensory/regulatory protein RpfC</fullName>
        <ecNumber evidence="3">2.7.13.3</ecNumber>
    </recommendedName>
</protein>
<evidence type="ECO:0000256" key="19">
    <source>
        <dbReference type="SAM" id="Phobius"/>
    </source>
</evidence>
<organism evidence="24 25">
    <name type="scientific">Cellvibrio japonicus (strain Ueda107)</name>
    <name type="common">Pseudomonas fluorescens subsp. cellulosa</name>
    <dbReference type="NCBI Taxonomy" id="498211"/>
    <lineage>
        <taxon>Bacteria</taxon>
        <taxon>Pseudomonadati</taxon>
        <taxon>Pseudomonadota</taxon>
        <taxon>Gammaproteobacteria</taxon>
        <taxon>Cellvibrionales</taxon>
        <taxon>Cellvibrionaceae</taxon>
        <taxon>Cellvibrio</taxon>
    </lineage>
</organism>
<dbReference type="SMART" id="SM00448">
    <property type="entry name" value="REC"/>
    <property type="match status" value="2"/>
</dbReference>
<evidence type="ECO:0000256" key="11">
    <source>
        <dbReference type="ARBA" id="ARBA00022989"/>
    </source>
</evidence>
<dbReference type="PANTHER" id="PTHR45339">
    <property type="entry name" value="HYBRID SIGNAL TRANSDUCTION HISTIDINE KINASE J"/>
    <property type="match status" value="1"/>
</dbReference>
<dbReference type="EC" id="2.7.13.3" evidence="3"/>
<dbReference type="SUPFAM" id="SSF55874">
    <property type="entry name" value="ATPase domain of HSP90 chaperone/DNA topoisomerase II/histidine kinase"/>
    <property type="match status" value="1"/>
</dbReference>
<dbReference type="SMART" id="SM00387">
    <property type="entry name" value="HATPase_c"/>
    <property type="match status" value="1"/>
</dbReference>
<reference evidence="24 25" key="1">
    <citation type="journal article" date="2008" name="J. Bacteriol.">
        <title>Insights into plant cell wall degradation from the genome sequence of the soil bacterium Cellvibrio japonicus.</title>
        <authorList>
            <person name="Deboy R.T."/>
            <person name="Mongodin E.F."/>
            <person name="Fouts D.E."/>
            <person name="Tailford L.E."/>
            <person name="Khouri H."/>
            <person name="Emerson J.B."/>
            <person name="Mohamoud Y."/>
            <person name="Watkins K."/>
            <person name="Henrissat B."/>
            <person name="Gilbert H.J."/>
            <person name="Nelson K.E."/>
        </authorList>
    </citation>
    <scope>NUCLEOTIDE SEQUENCE [LARGE SCALE GENOMIC DNA]</scope>
    <source>
        <strain evidence="24 25">Ueda107</strain>
    </source>
</reference>
<evidence type="ECO:0000256" key="10">
    <source>
        <dbReference type="ARBA" id="ARBA00022840"/>
    </source>
</evidence>
<dbReference type="Pfam" id="PF00672">
    <property type="entry name" value="HAMP"/>
    <property type="match status" value="1"/>
</dbReference>
<keyword evidence="5 17" id="KW-0597">Phosphoprotein</keyword>
<keyword evidence="25" id="KW-1185">Reference proteome</keyword>
<dbReference type="CDD" id="cd00156">
    <property type="entry name" value="REC"/>
    <property type="match status" value="1"/>
</dbReference>
<evidence type="ECO:0000313" key="25">
    <source>
        <dbReference type="Proteomes" id="UP000001036"/>
    </source>
</evidence>
<feature type="modified residue" description="4-aspartylphosphate" evidence="17">
    <location>
        <position position="555"/>
    </location>
</feature>
<comment type="subunit">
    <text evidence="14">At low DSF concentrations, interacts with RpfF.</text>
</comment>